<dbReference type="EMBL" id="JACRTG010000034">
    <property type="protein sequence ID" value="MBC8589352.1"/>
    <property type="molecule type" value="Genomic_DNA"/>
</dbReference>
<dbReference type="Proteomes" id="UP000601171">
    <property type="component" value="Unassembled WGS sequence"/>
</dbReference>
<name>A0A926EXH4_9FIRM</name>
<evidence type="ECO:0000313" key="2">
    <source>
        <dbReference type="EMBL" id="MBC8589352.1"/>
    </source>
</evidence>
<evidence type="ECO:0000313" key="3">
    <source>
        <dbReference type="Proteomes" id="UP000601171"/>
    </source>
</evidence>
<proteinExistence type="predicted"/>
<reference evidence="2" key="1">
    <citation type="submission" date="2020-08" db="EMBL/GenBank/DDBJ databases">
        <title>Genome public.</title>
        <authorList>
            <person name="Liu C."/>
            <person name="Sun Q."/>
        </authorList>
    </citation>
    <scope>NUCLEOTIDE SEQUENCE</scope>
    <source>
        <strain evidence="2">BX21</strain>
    </source>
</reference>
<dbReference type="Pfam" id="PF18894">
    <property type="entry name" value="PhageMetallopep"/>
    <property type="match status" value="1"/>
</dbReference>
<evidence type="ECO:0000259" key="1">
    <source>
        <dbReference type="Pfam" id="PF18894"/>
    </source>
</evidence>
<dbReference type="InterPro" id="IPR043998">
    <property type="entry name" value="Put_Metallopep"/>
</dbReference>
<sequence>MKNIRITDDSTGEIILEKEFSGGYHFIYTNLDDSGKLHQIRELDNAKFGDRHWIKNWVYRPIAEKLVKRFEELEHIRPRLILFLEDMEWEEPKSDKPKKHWIARISKSNKQFAEISGYKYILETRNYYIGEMQREQIIALLYHELRHIDQFGDLQPHDTEDWSNMLATLGTDWATTQSKIQNILEDDVIWRELEPLAKQLNVFNFEDYNRSSDKDRKAL</sequence>
<feature type="domain" description="Putative phage metallopeptidase" evidence="1">
    <location>
        <begin position="52"/>
        <end position="176"/>
    </location>
</feature>
<dbReference type="RefSeq" id="WP_262430820.1">
    <property type="nucleotide sequence ID" value="NZ_JACRTG010000034.1"/>
</dbReference>
<gene>
    <name evidence="2" type="ORF">H8707_14130</name>
</gene>
<keyword evidence="3" id="KW-1185">Reference proteome</keyword>
<protein>
    <recommendedName>
        <fullName evidence="1">Putative phage metallopeptidase domain-containing protein</fullName>
    </recommendedName>
</protein>
<comment type="caution">
    <text evidence="2">The sequence shown here is derived from an EMBL/GenBank/DDBJ whole genome shotgun (WGS) entry which is preliminary data.</text>
</comment>
<organism evidence="2 3">
    <name type="scientific">Paratissierella segnis</name>
    <dbReference type="NCBI Taxonomy" id="2763679"/>
    <lineage>
        <taxon>Bacteria</taxon>
        <taxon>Bacillati</taxon>
        <taxon>Bacillota</taxon>
        <taxon>Tissierellia</taxon>
        <taxon>Tissierellales</taxon>
        <taxon>Tissierellaceae</taxon>
        <taxon>Paratissierella</taxon>
    </lineage>
</organism>
<dbReference type="AlphaFoldDB" id="A0A926EXH4"/>
<accession>A0A926EXH4</accession>